<organism evidence="3 4">
    <name type="scientific">Fertoeibacter niger</name>
    <dbReference type="NCBI Taxonomy" id="2656921"/>
    <lineage>
        <taxon>Bacteria</taxon>
        <taxon>Pseudomonadati</taxon>
        <taxon>Pseudomonadota</taxon>
        <taxon>Alphaproteobacteria</taxon>
        <taxon>Rhodobacterales</taxon>
        <taxon>Paracoccaceae</taxon>
        <taxon>Fertoeibacter</taxon>
    </lineage>
</organism>
<protein>
    <submittedName>
        <fullName evidence="3">Tripartite tricarboxylate transporter TctB family protein</fullName>
    </submittedName>
</protein>
<keyword evidence="1" id="KW-1133">Transmembrane helix</keyword>
<feature type="domain" description="DUF1468" evidence="2">
    <location>
        <begin position="20"/>
        <end position="162"/>
    </location>
</feature>
<feature type="transmembrane region" description="Helical" evidence="1">
    <location>
        <begin position="138"/>
        <end position="157"/>
    </location>
</feature>
<dbReference type="AlphaFoldDB" id="A0A8X8H2S3"/>
<sequence length="182" mass="19909">MTNDEDKANRLESMALTVLFFAISLALLLALFAVTRPGQASGGWWTRPALAPGVALGLLVLANLVTLARSAVDLRRRPATTAERAEARARMLGWLRPLEFLAYFAGYIWALGLVGYFAATLLFLLGLMLRVGLRSPRWLLAGALTALALTAVFRMGLGVWMPPAMAYDLFPAAIRTALTRWF</sequence>
<accession>A0A8X8H2S3</accession>
<name>A0A8X8H2S3_9RHOB</name>
<gene>
    <name evidence="3" type="ORF">GEU84_012640</name>
</gene>
<evidence type="ECO:0000259" key="2">
    <source>
        <dbReference type="Pfam" id="PF07331"/>
    </source>
</evidence>
<dbReference type="Pfam" id="PF07331">
    <property type="entry name" value="TctB"/>
    <property type="match status" value="1"/>
</dbReference>
<keyword evidence="4" id="KW-1185">Reference proteome</keyword>
<evidence type="ECO:0000313" key="3">
    <source>
        <dbReference type="EMBL" id="NUB45239.1"/>
    </source>
</evidence>
<keyword evidence="1" id="KW-0472">Membrane</keyword>
<reference evidence="3" key="1">
    <citation type="submission" date="2020-05" db="EMBL/GenBank/DDBJ databases">
        <title>Fertoebacter nigrum gen. nov., sp. nov., a new member of the family Rhodobacteraceae.</title>
        <authorList>
            <person name="Szuroczki S."/>
            <person name="Abbaszade G."/>
            <person name="Buni D."/>
            <person name="Schumann P."/>
            <person name="Toth E."/>
        </authorList>
    </citation>
    <scope>NUCLEOTIDE SEQUENCE</scope>
    <source>
        <strain evidence="3">RG-N-1a</strain>
    </source>
</reference>
<feature type="transmembrane region" description="Helical" evidence="1">
    <location>
        <begin position="100"/>
        <end position="126"/>
    </location>
</feature>
<keyword evidence="1" id="KW-0812">Transmembrane</keyword>
<comment type="caution">
    <text evidence="3">The sequence shown here is derived from an EMBL/GenBank/DDBJ whole genome shotgun (WGS) entry which is preliminary data.</text>
</comment>
<dbReference type="InterPro" id="IPR009936">
    <property type="entry name" value="DUF1468"/>
</dbReference>
<dbReference type="Proteomes" id="UP000484076">
    <property type="component" value="Unassembled WGS sequence"/>
</dbReference>
<evidence type="ECO:0000256" key="1">
    <source>
        <dbReference type="SAM" id="Phobius"/>
    </source>
</evidence>
<evidence type="ECO:0000313" key="4">
    <source>
        <dbReference type="Proteomes" id="UP000484076"/>
    </source>
</evidence>
<proteinExistence type="predicted"/>
<dbReference type="RefSeq" id="WP_152826605.1">
    <property type="nucleotide sequence ID" value="NZ_WHUT02000007.1"/>
</dbReference>
<feature type="transmembrane region" description="Helical" evidence="1">
    <location>
        <begin position="50"/>
        <end position="68"/>
    </location>
</feature>
<dbReference type="EMBL" id="WHUT02000007">
    <property type="protein sequence ID" value="NUB45239.1"/>
    <property type="molecule type" value="Genomic_DNA"/>
</dbReference>